<keyword evidence="3 5" id="KW-1133">Transmembrane helix</keyword>
<comment type="caution">
    <text evidence="7">The sequence shown here is derived from an EMBL/GenBank/DDBJ whole genome shotgun (WGS) entry which is preliminary data.</text>
</comment>
<keyword evidence="2 5" id="KW-0812">Transmembrane</keyword>
<evidence type="ECO:0000256" key="5">
    <source>
        <dbReference type="SAM" id="Phobius"/>
    </source>
</evidence>
<feature type="transmembrane region" description="Helical" evidence="5">
    <location>
        <begin position="131"/>
        <end position="153"/>
    </location>
</feature>
<feature type="transmembrane region" description="Helical" evidence="5">
    <location>
        <begin position="42"/>
        <end position="63"/>
    </location>
</feature>
<evidence type="ECO:0000256" key="1">
    <source>
        <dbReference type="ARBA" id="ARBA00004141"/>
    </source>
</evidence>
<dbReference type="InterPro" id="IPR007016">
    <property type="entry name" value="O-antigen_ligase-rel_domated"/>
</dbReference>
<protein>
    <recommendedName>
        <fullName evidence="6">O-antigen ligase-related domain-containing protein</fullName>
    </recommendedName>
</protein>
<feature type="transmembrane region" description="Helical" evidence="5">
    <location>
        <begin position="75"/>
        <end position="96"/>
    </location>
</feature>
<evidence type="ECO:0000256" key="2">
    <source>
        <dbReference type="ARBA" id="ARBA00022692"/>
    </source>
</evidence>
<feature type="transmembrane region" description="Helical" evidence="5">
    <location>
        <begin position="240"/>
        <end position="258"/>
    </location>
</feature>
<dbReference type="EMBL" id="PKHU01000006">
    <property type="protein sequence ID" value="PKZ28875.1"/>
    <property type="molecule type" value="Genomic_DNA"/>
</dbReference>
<feature type="transmembrane region" description="Helical" evidence="5">
    <location>
        <begin position="347"/>
        <end position="366"/>
    </location>
</feature>
<proteinExistence type="predicted"/>
<feature type="transmembrane region" description="Helical" evidence="5">
    <location>
        <begin position="108"/>
        <end position="124"/>
    </location>
</feature>
<feature type="transmembrane region" description="Helical" evidence="5">
    <location>
        <begin position="18"/>
        <end position="36"/>
    </location>
</feature>
<organism evidence="7 8">
    <name type="scientific">Campylobacter ureolyticus</name>
    <dbReference type="NCBI Taxonomy" id="827"/>
    <lineage>
        <taxon>Bacteria</taxon>
        <taxon>Pseudomonadati</taxon>
        <taxon>Campylobacterota</taxon>
        <taxon>Epsilonproteobacteria</taxon>
        <taxon>Campylobacterales</taxon>
        <taxon>Campylobacteraceae</taxon>
        <taxon>Campylobacter</taxon>
    </lineage>
</organism>
<evidence type="ECO:0000256" key="4">
    <source>
        <dbReference type="ARBA" id="ARBA00023136"/>
    </source>
</evidence>
<evidence type="ECO:0000313" key="7">
    <source>
        <dbReference type="EMBL" id="PKZ28875.1"/>
    </source>
</evidence>
<evidence type="ECO:0000313" key="8">
    <source>
        <dbReference type="Proteomes" id="UP000234639"/>
    </source>
</evidence>
<feature type="transmembrane region" description="Helical" evidence="5">
    <location>
        <begin position="209"/>
        <end position="228"/>
    </location>
</feature>
<accession>A0A2I1N943</accession>
<dbReference type="PANTHER" id="PTHR37422">
    <property type="entry name" value="TEICHURONIC ACID BIOSYNTHESIS PROTEIN TUAE"/>
    <property type="match status" value="1"/>
</dbReference>
<dbReference type="GO" id="GO:0016020">
    <property type="term" value="C:membrane"/>
    <property type="evidence" value="ECO:0007669"/>
    <property type="project" value="UniProtKB-SubCell"/>
</dbReference>
<feature type="transmembrane region" description="Helical" evidence="5">
    <location>
        <begin position="165"/>
        <end position="181"/>
    </location>
</feature>
<keyword evidence="4 5" id="KW-0472">Membrane</keyword>
<dbReference type="PANTHER" id="PTHR37422:SF13">
    <property type="entry name" value="LIPOPOLYSACCHARIDE BIOSYNTHESIS PROTEIN PA4999-RELATED"/>
    <property type="match status" value="1"/>
</dbReference>
<evidence type="ECO:0000259" key="6">
    <source>
        <dbReference type="Pfam" id="PF04932"/>
    </source>
</evidence>
<feature type="transmembrane region" description="Helical" evidence="5">
    <location>
        <begin position="188"/>
        <end position="203"/>
    </location>
</feature>
<feature type="transmembrane region" description="Helical" evidence="5">
    <location>
        <begin position="400"/>
        <end position="416"/>
    </location>
</feature>
<sequence>MEKFCSRNIKLSIFLDKYLISISLFLYAFCLIGNISNAIKNISLGLCILFLIVCFIINKNYYISNIIKNLKNNKLILFLCVFFLVYAFIVSCFPYLDNYNSSLKFLKELKRPILFIIIVIFWFDDDENKKNILYVSLLFAFLSVMVNYCGLFLNSKLSVDRNFAKYFDILFPFLLISFFIFKHKILKIFFVFIMLFSLFMLILTGARGSWLACMMSLAILISVLFLKDRRYIKYIIKNKFKFLFIISLFCMMSFFAFLNSQIAQTKISQGFNSSGRDIILNARLPIFINSNMVIFGLGYGNFQYEEFLLNNRTQEHIKHPYSLGPYILEKDGRIKYLHDEPTFLAQFYHYGIGILIFISLVLVMLYKSFVDFIKKDDFLSLALFLSIFETYIIRGLFEDMGITLAFLYVGFYIVFYRRCE</sequence>
<comment type="subcellular location">
    <subcellularLocation>
        <location evidence="1">Membrane</location>
        <topology evidence="1">Multi-pass membrane protein</topology>
    </subcellularLocation>
</comment>
<dbReference type="Pfam" id="PF04932">
    <property type="entry name" value="Wzy_C"/>
    <property type="match status" value="1"/>
</dbReference>
<reference evidence="7 8" key="1">
    <citation type="submission" date="2017-12" db="EMBL/GenBank/DDBJ databases">
        <title>Phylogenetic diversity of female urinary microbiome.</title>
        <authorList>
            <person name="Thomas-White K."/>
            <person name="Wolfe A.J."/>
        </authorList>
    </citation>
    <scope>NUCLEOTIDE SEQUENCE [LARGE SCALE GENOMIC DNA]</scope>
    <source>
        <strain evidence="7 8">UMB0112</strain>
    </source>
</reference>
<feature type="domain" description="O-antigen ligase-related" evidence="6">
    <location>
        <begin position="193"/>
        <end position="311"/>
    </location>
</feature>
<dbReference type="AlphaFoldDB" id="A0A2I1N943"/>
<dbReference type="InterPro" id="IPR051533">
    <property type="entry name" value="WaaL-like"/>
</dbReference>
<dbReference type="Proteomes" id="UP000234639">
    <property type="component" value="Unassembled WGS sequence"/>
</dbReference>
<evidence type="ECO:0000256" key="3">
    <source>
        <dbReference type="ARBA" id="ARBA00022989"/>
    </source>
</evidence>
<feature type="transmembrane region" description="Helical" evidence="5">
    <location>
        <begin position="378"/>
        <end position="394"/>
    </location>
</feature>
<name>A0A2I1N943_9BACT</name>
<gene>
    <name evidence="7" type="ORF">CYJ41_07160</name>
</gene>